<dbReference type="STRING" id="29448.QU41_32680"/>
<comment type="caution">
    <text evidence="2">The sequence shown here is derived from an EMBL/GenBank/DDBJ whole genome shotgun (WGS) entry which is preliminary data.</text>
</comment>
<dbReference type="InterPro" id="IPR025309">
    <property type="entry name" value="KTSC_dom"/>
</dbReference>
<reference evidence="2" key="2">
    <citation type="submission" date="2021-02" db="EMBL/GenBank/DDBJ databases">
        <title>Genomic Encyclopedia of Type Strains, Phase IV (KMG-V): Genome sequencing to study the core and pangenomes of soil and plant-associated prokaryotes.</title>
        <authorList>
            <person name="Whitman W."/>
        </authorList>
    </citation>
    <scope>NUCLEOTIDE SEQUENCE</scope>
    <source>
        <strain evidence="2">USDA 406</strain>
    </source>
</reference>
<organism evidence="2 5">
    <name type="scientific">Bradyrhizobium elkanii</name>
    <dbReference type="NCBI Taxonomy" id="29448"/>
    <lineage>
        <taxon>Bacteria</taxon>
        <taxon>Pseudomonadati</taxon>
        <taxon>Pseudomonadota</taxon>
        <taxon>Alphaproteobacteria</taxon>
        <taxon>Hyphomicrobiales</taxon>
        <taxon>Nitrobacteraceae</taxon>
        <taxon>Bradyrhizobium</taxon>
    </lineage>
</organism>
<proteinExistence type="predicted"/>
<dbReference type="eggNOG" id="ENOG50333WC">
    <property type="taxonomic scope" value="Bacteria"/>
</dbReference>
<evidence type="ECO:0000313" key="5">
    <source>
        <dbReference type="Proteomes" id="UP000673383"/>
    </source>
</evidence>
<dbReference type="RefSeq" id="WP_018271838.1">
    <property type="nucleotide sequence ID" value="NZ_BJNL01000014.1"/>
</dbReference>
<dbReference type="Proteomes" id="UP000673383">
    <property type="component" value="Unassembled WGS sequence"/>
</dbReference>
<name>A0A1E3ESU2_BRAEL</name>
<dbReference type="AlphaFoldDB" id="A0A1E3ESU2"/>
<dbReference type="EMBL" id="SZZP01000004">
    <property type="protein sequence ID" value="TKV82545.1"/>
    <property type="molecule type" value="Genomic_DNA"/>
</dbReference>
<feature type="domain" description="KTSC" evidence="1">
    <location>
        <begin position="42"/>
        <end position="93"/>
    </location>
</feature>
<sequence>MVRAAALILSLLSAPIGPETVDLGDSTAIDLSSFECRDINRSTIVQRVCYRADQRALLVAVRGSYQHYCGVPAETYDALMNAPSMGVFLNRVLRIAGADGRYTCTTS</sequence>
<evidence type="ECO:0000313" key="2">
    <source>
        <dbReference type="EMBL" id="MBP1297314.1"/>
    </source>
</evidence>
<dbReference type="EMBL" id="JAFICZ010000001">
    <property type="protein sequence ID" value="MBP1297314.1"/>
    <property type="molecule type" value="Genomic_DNA"/>
</dbReference>
<accession>A0A1E3ESU2</accession>
<dbReference type="GeneID" id="92954500"/>
<dbReference type="OrthoDB" id="8234905at2"/>
<evidence type="ECO:0000313" key="4">
    <source>
        <dbReference type="Proteomes" id="UP000305095"/>
    </source>
</evidence>
<protein>
    <submittedName>
        <fullName evidence="3">KTSC domain-containing protein</fullName>
    </submittedName>
</protein>
<dbReference type="Proteomes" id="UP000305095">
    <property type="component" value="Unassembled WGS sequence"/>
</dbReference>
<gene>
    <name evidence="3" type="ORF">FDV58_08710</name>
    <name evidence="2" type="ORF">JOH49_007067</name>
</gene>
<evidence type="ECO:0000313" key="3">
    <source>
        <dbReference type="EMBL" id="TKV82545.1"/>
    </source>
</evidence>
<evidence type="ECO:0000259" key="1">
    <source>
        <dbReference type="Pfam" id="PF13619"/>
    </source>
</evidence>
<reference evidence="3 4" key="1">
    <citation type="submission" date="2019-05" db="EMBL/GenBank/DDBJ databases">
        <title>Draft Genome of Bradyrhizobium elkanii strain SEMIA 938, Used in Commercial Inoculants for Lupinus spp. in Brazil.</title>
        <authorList>
            <person name="Hungria M."/>
            <person name="Delamuta J.R.M."/>
            <person name="Ribeiro R.A."/>
            <person name="Nogueira M.A."/>
        </authorList>
    </citation>
    <scope>NUCLEOTIDE SEQUENCE [LARGE SCALE GENOMIC DNA]</scope>
    <source>
        <strain evidence="3 4">Semia 938</strain>
    </source>
</reference>
<dbReference type="Pfam" id="PF13619">
    <property type="entry name" value="KTSC"/>
    <property type="match status" value="1"/>
</dbReference>